<dbReference type="PANTHER" id="PTHR43167">
    <property type="entry name" value="PUTATIVE (AFU_ORTHOLOGUE AFUA_6G01830)-RELATED"/>
    <property type="match status" value="1"/>
</dbReference>
<dbReference type="SUPFAM" id="SSF53335">
    <property type="entry name" value="S-adenosyl-L-methionine-dependent methyltransferases"/>
    <property type="match status" value="1"/>
</dbReference>
<protein>
    <submittedName>
        <fullName evidence="4">Methyltransferase domain-containing protein</fullName>
    </submittedName>
</protein>
<keyword evidence="3" id="KW-0949">S-adenosyl-L-methionine</keyword>
<evidence type="ECO:0000256" key="1">
    <source>
        <dbReference type="ARBA" id="ARBA00022603"/>
    </source>
</evidence>
<dbReference type="GO" id="GO:0032259">
    <property type="term" value="P:methylation"/>
    <property type="evidence" value="ECO:0007669"/>
    <property type="project" value="UniProtKB-KW"/>
</dbReference>
<dbReference type="PANTHER" id="PTHR43167:SF1">
    <property type="entry name" value="PUTATIVE (AFU_ORTHOLOGUE AFUA_6G01830)-RELATED"/>
    <property type="match status" value="1"/>
</dbReference>
<dbReference type="InterPro" id="IPR029063">
    <property type="entry name" value="SAM-dependent_MTases_sf"/>
</dbReference>
<name>A0A504J6V3_9FLAO</name>
<evidence type="ECO:0000313" key="5">
    <source>
        <dbReference type="Proteomes" id="UP000315540"/>
    </source>
</evidence>
<dbReference type="Proteomes" id="UP000315540">
    <property type="component" value="Unassembled WGS sequence"/>
</dbReference>
<comment type="caution">
    <text evidence="4">The sequence shown here is derived from an EMBL/GenBank/DDBJ whole genome shotgun (WGS) entry which is preliminary data.</text>
</comment>
<organism evidence="4 5">
    <name type="scientific">Aquimarina algicola</name>
    <dbReference type="NCBI Taxonomy" id="2589995"/>
    <lineage>
        <taxon>Bacteria</taxon>
        <taxon>Pseudomonadati</taxon>
        <taxon>Bacteroidota</taxon>
        <taxon>Flavobacteriia</taxon>
        <taxon>Flavobacteriales</taxon>
        <taxon>Flavobacteriaceae</taxon>
        <taxon>Aquimarina</taxon>
    </lineage>
</organism>
<accession>A0A504J6V3</accession>
<gene>
    <name evidence="4" type="ORF">FHK87_20600</name>
</gene>
<proteinExistence type="predicted"/>
<dbReference type="GO" id="GO:0008171">
    <property type="term" value="F:O-methyltransferase activity"/>
    <property type="evidence" value="ECO:0007669"/>
    <property type="project" value="InterPro"/>
</dbReference>
<dbReference type="RefSeq" id="WP_140596147.1">
    <property type="nucleotide sequence ID" value="NZ_VFWZ01000008.1"/>
</dbReference>
<evidence type="ECO:0000256" key="2">
    <source>
        <dbReference type="ARBA" id="ARBA00022679"/>
    </source>
</evidence>
<dbReference type="AlphaFoldDB" id="A0A504J6V3"/>
<dbReference type="EMBL" id="VFWZ01000008">
    <property type="protein sequence ID" value="TPN82829.1"/>
    <property type="molecule type" value="Genomic_DNA"/>
</dbReference>
<dbReference type="Pfam" id="PF01596">
    <property type="entry name" value="Methyltransf_3"/>
    <property type="match status" value="1"/>
</dbReference>
<dbReference type="Gene3D" id="3.40.50.150">
    <property type="entry name" value="Vaccinia Virus protein VP39"/>
    <property type="match status" value="1"/>
</dbReference>
<dbReference type="CDD" id="cd02440">
    <property type="entry name" value="AdoMet_MTases"/>
    <property type="match status" value="1"/>
</dbReference>
<dbReference type="OrthoDB" id="484536at2"/>
<dbReference type="InterPro" id="IPR002935">
    <property type="entry name" value="SAM_O-MeTrfase"/>
</dbReference>
<keyword evidence="1 4" id="KW-0489">Methyltransferase</keyword>
<evidence type="ECO:0000313" key="4">
    <source>
        <dbReference type="EMBL" id="TPN82829.1"/>
    </source>
</evidence>
<reference evidence="4 5" key="1">
    <citation type="submission" date="2019-06" db="EMBL/GenBank/DDBJ databases">
        <authorList>
            <person name="Meng X."/>
        </authorList>
    </citation>
    <scope>NUCLEOTIDE SEQUENCE [LARGE SCALE GENOMIC DNA]</scope>
    <source>
        <strain evidence="4 5">M625</strain>
    </source>
</reference>
<sequence length="198" mass="22310">MNDLNILDKPKLHAEIVAKCTEIGFTMPSDLYIGTLLKTLITSKPNSNVLELGTGIGLSLSWMIDGMDDKSKLISIDNDSKLIEIAKNFFGQNKQVEIICADGTEWIKNYKGEKFDLIFADAWPGKYSEIVEVLELVKVGGFYIIDDMSTQPNWPDGHQENVDTLIKYLESREDFNLTKINWSTGILIATKNDKQNMV</sequence>
<keyword evidence="5" id="KW-1185">Reference proteome</keyword>
<keyword evidence="2 4" id="KW-0808">Transferase</keyword>
<evidence type="ECO:0000256" key="3">
    <source>
        <dbReference type="ARBA" id="ARBA00022691"/>
    </source>
</evidence>